<accession>A0A1C0ARY4</accession>
<name>A0A1C0ARY4_9ACTN</name>
<sequence>MTLLVSSFVTFLLVMDPLGNVPLFLTSLRNTKPERRQWVILRECLIALAVMVTFLFLGQGLLTLLHIDGAALQAAGGVILLLIAIRMVFPTPERNLSEPQTHDEPFIVPLAVPYIAGPSLLAVIVVLVSQDPGDWPWFLGGLVAAWALTAVTLYFSGFLQRVVGTRALVAVERLMGMILVIMAVQMTFEGAKAFFLA</sequence>
<feature type="transmembrane region" description="Helical" evidence="7">
    <location>
        <begin position="40"/>
        <end position="58"/>
    </location>
</feature>
<keyword evidence="5 7" id="KW-1133">Transmembrane helix</keyword>
<dbReference type="InterPro" id="IPR002771">
    <property type="entry name" value="Multi_antbiot-R_MarC"/>
</dbReference>
<evidence type="ECO:0000256" key="3">
    <source>
        <dbReference type="ARBA" id="ARBA00022475"/>
    </source>
</evidence>
<dbReference type="PANTHER" id="PTHR33508">
    <property type="entry name" value="UPF0056 MEMBRANE PROTEIN YHCE"/>
    <property type="match status" value="1"/>
</dbReference>
<comment type="caution">
    <text evidence="8">The sequence shown here is derived from an EMBL/GenBank/DDBJ whole genome shotgun (WGS) entry which is preliminary data.</text>
</comment>
<comment type="similarity">
    <text evidence="2 7">Belongs to the UPF0056 (MarC) family.</text>
</comment>
<evidence type="ECO:0000256" key="5">
    <source>
        <dbReference type="ARBA" id="ARBA00022989"/>
    </source>
</evidence>
<evidence type="ECO:0000256" key="4">
    <source>
        <dbReference type="ARBA" id="ARBA00022692"/>
    </source>
</evidence>
<dbReference type="AlphaFoldDB" id="A0A1C0ARY4"/>
<evidence type="ECO:0000256" key="2">
    <source>
        <dbReference type="ARBA" id="ARBA00009784"/>
    </source>
</evidence>
<keyword evidence="9" id="KW-1185">Reference proteome</keyword>
<protein>
    <recommendedName>
        <fullName evidence="7">UPF0056 membrane protein</fullName>
    </recommendedName>
</protein>
<feature type="transmembrane region" description="Helical" evidence="7">
    <location>
        <begin position="167"/>
        <end position="188"/>
    </location>
</feature>
<dbReference type="EMBL" id="MBQD01000003">
    <property type="protein sequence ID" value="OCL37040.1"/>
    <property type="molecule type" value="Genomic_DNA"/>
</dbReference>
<feature type="transmembrane region" description="Helical" evidence="7">
    <location>
        <begin position="6"/>
        <end position="28"/>
    </location>
</feature>
<keyword evidence="3" id="KW-1003">Cell membrane</keyword>
<reference evidence="9" key="1">
    <citation type="submission" date="2016-07" db="EMBL/GenBank/DDBJ databases">
        <authorList>
            <person name="Florea S."/>
            <person name="Webb J.S."/>
            <person name="Jaromczyk J."/>
            <person name="Schardl C.L."/>
        </authorList>
    </citation>
    <scope>NUCLEOTIDE SEQUENCE [LARGE SCALE GENOMIC DNA]</scope>
    <source>
        <strain evidence="9">IPBSL-7</strain>
    </source>
</reference>
<dbReference type="RefSeq" id="WP_068749760.1">
    <property type="nucleotide sequence ID" value="NZ_JBDXXE010000014.1"/>
</dbReference>
<evidence type="ECO:0000313" key="9">
    <source>
        <dbReference type="Proteomes" id="UP000093501"/>
    </source>
</evidence>
<dbReference type="Proteomes" id="UP000093501">
    <property type="component" value="Unassembled WGS sequence"/>
</dbReference>
<organism evidence="8 9">
    <name type="scientific">Tessaracoccus lapidicaptus</name>
    <dbReference type="NCBI Taxonomy" id="1427523"/>
    <lineage>
        <taxon>Bacteria</taxon>
        <taxon>Bacillati</taxon>
        <taxon>Actinomycetota</taxon>
        <taxon>Actinomycetes</taxon>
        <taxon>Propionibacteriales</taxon>
        <taxon>Propionibacteriaceae</taxon>
        <taxon>Tessaracoccus</taxon>
    </lineage>
</organism>
<dbReference type="NCBIfam" id="TIGR00427">
    <property type="entry name" value="NAAT family transporter"/>
    <property type="match status" value="1"/>
</dbReference>
<feature type="transmembrane region" description="Helical" evidence="7">
    <location>
        <begin position="135"/>
        <end position="155"/>
    </location>
</feature>
<evidence type="ECO:0000256" key="1">
    <source>
        <dbReference type="ARBA" id="ARBA00004651"/>
    </source>
</evidence>
<evidence type="ECO:0000256" key="6">
    <source>
        <dbReference type="ARBA" id="ARBA00023136"/>
    </source>
</evidence>
<proteinExistence type="inferred from homology"/>
<feature type="transmembrane region" description="Helical" evidence="7">
    <location>
        <begin position="110"/>
        <end position="129"/>
    </location>
</feature>
<comment type="subcellular location">
    <subcellularLocation>
        <location evidence="1 7">Cell membrane</location>
        <topology evidence="1 7">Multi-pass membrane protein</topology>
    </subcellularLocation>
</comment>
<keyword evidence="6 7" id="KW-0472">Membrane</keyword>
<dbReference type="GO" id="GO:0005886">
    <property type="term" value="C:plasma membrane"/>
    <property type="evidence" value="ECO:0007669"/>
    <property type="project" value="UniProtKB-SubCell"/>
</dbReference>
<gene>
    <name evidence="8" type="ORF">BCR15_12335</name>
</gene>
<dbReference type="Pfam" id="PF01914">
    <property type="entry name" value="MarC"/>
    <property type="match status" value="1"/>
</dbReference>
<feature type="transmembrane region" description="Helical" evidence="7">
    <location>
        <begin position="70"/>
        <end position="89"/>
    </location>
</feature>
<dbReference type="PANTHER" id="PTHR33508:SF10">
    <property type="entry name" value="UPF0056 INNER MEMBRANE PROTEIN YHGN"/>
    <property type="match status" value="1"/>
</dbReference>
<evidence type="ECO:0000313" key="8">
    <source>
        <dbReference type="EMBL" id="OCL37040.1"/>
    </source>
</evidence>
<evidence type="ECO:0000256" key="7">
    <source>
        <dbReference type="RuleBase" id="RU362048"/>
    </source>
</evidence>
<keyword evidence="4 7" id="KW-0812">Transmembrane</keyword>